<evidence type="ECO:0000313" key="2">
    <source>
        <dbReference type="EMBL" id="WZU67192.1"/>
    </source>
</evidence>
<dbReference type="Pfam" id="PF13403">
    <property type="entry name" value="Hint_2"/>
    <property type="match status" value="1"/>
</dbReference>
<reference evidence="2 3" key="2">
    <citation type="submission" date="2024-08" db="EMBL/GenBank/DDBJ databases">
        <title>Phylogenomic analyses of a clade within the roseobacter group suggest taxonomic reassignments of species of the genera Aestuariivita, Citreicella, Loktanella, Nautella, Pelagibaca, Ruegeria, Thalassobius, Thiobacimonas and Tropicibacter, and the proposal o.</title>
        <authorList>
            <person name="Jeon C.O."/>
        </authorList>
    </citation>
    <scope>NUCLEOTIDE SEQUENCE [LARGE SCALE GENOMIC DNA]</scope>
    <source>
        <strain evidence="2 3">SS1-5</strain>
    </source>
</reference>
<dbReference type="PROSITE" id="PS50817">
    <property type="entry name" value="INTEIN_N_TER"/>
    <property type="match status" value="1"/>
</dbReference>
<gene>
    <name evidence="2" type="ORF">AABB31_19920</name>
</gene>
<dbReference type="RefSeq" id="WP_342076504.1">
    <property type="nucleotide sequence ID" value="NZ_CP151767.2"/>
</dbReference>
<evidence type="ECO:0000313" key="3">
    <source>
        <dbReference type="Proteomes" id="UP001470809"/>
    </source>
</evidence>
<name>A0AAN0MCY4_9RHOB</name>
<dbReference type="GO" id="GO:0016539">
    <property type="term" value="P:intein-mediated protein splicing"/>
    <property type="evidence" value="ECO:0007669"/>
    <property type="project" value="InterPro"/>
</dbReference>
<dbReference type="EMBL" id="CP151767">
    <property type="protein sequence ID" value="WZU67192.1"/>
    <property type="molecule type" value="Genomic_DNA"/>
</dbReference>
<dbReference type="InterPro" id="IPR010221">
    <property type="entry name" value="VCBS_dom"/>
</dbReference>
<protein>
    <submittedName>
        <fullName evidence="2">Hint domain-containing protein</fullName>
    </submittedName>
</protein>
<dbReference type="NCBIfam" id="TIGR01965">
    <property type="entry name" value="VCBS_repeat"/>
    <property type="match status" value="1"/>
</dbReference>
<accession>A0AAN0MCY4</accession>
<dbReference type="AlphaFoldDB" id="A0AAN0MCY4"/>
<dbReference type="Proteomes" id="UP001470809">
    <property type="component" value="Chromosome"/>
</dbReference>
<dbReference type="KEGG" id="yrh:AABB31_19920"/>
<organism evidence="2 3">
    <name type="scientific">Yoonia rhodophyticola</name>
    <dbReference type="NCBI Taxonomy" id="3137370"/>
    <lineage>
        <taxon>Bacteria</taxon>
        <taxon>Pseudomonadati</taxon>
        <taxon>Pseudomonadota</taxon>
        <taxon>Alphaproteobacteria</taxon>
        <taxon>Rhodobacterales</taxon>
        <taxon>Paracoccaceae</taxon>
        <taxon>Yoonia</taxon>
    </lineage>
</organism>
<keyword evidence="3" id="KW-1185">Reference proteome</keyword>
<dbReference type="Gene3D" id="2.170.16.10">
    <property type="entry name" value="Hedgehog/Intein (Hint) domain"/>
    <property type="match status" value="1"/>
</dbReference>
<dbReference type="InterPro" id="IPR006141">
    <property type="entry name" value="Intein_N"/>
</dbReference>
<evidence type="ECO:0000259" key="1">
    <source>
        <dbReference type="Pfam" id="PF13403"/>
    </source>
</evidence>
<dbReference type="SUPFAM" id="SSF51294">
    <property type="entry name" value="Hedgehog/intein (Hint) domain"/>
    <property type="match status" value="1"/>
</dbReference>
<proteinExistence type="predicted"/>
<sequence length="330" mass="34932">MVSLSGPTTATISEDIDGAGTETISGVVANNEPGAFAWLAGGYTVVDGVGAGNGTLTIVQNTADGEGGYTWTYTFDSDDPFLDDLDDGETLTLDFTIRVTDVSYTPGGGSTVNGTQVVDTHTVTITINGRNEVCFTPGTEIMTPSGPVLIENLRVGDMVLTRDNGAKPIRWIASAKVGHAYRRGNDNLEPIMIAAGAISPGVPAKDLVVSPQHRVLLTGQHCDLLFGEQAILASAKNLLNGDTIRHCGDAFADLEYWHMMFDDHEIVFANGCPTESLYFGDVATNTLPAAQLAELRHLFGNDHATTKLAFPELKAHEAAVLMASPSVAKH</sequence>
<reference evidence="3" key="1">
    <citation type="submission" date="2024-04" db="EMBL/GenBank/DDBJ databases">
        <title>Phylogenomic analyses of a clade within the roseobacter group suggest taxonomic reassignments of species of the genera Aestuariivita, Citreicella, Loktanella, Nautella, Pelagibaca, Ruegeria, Thalassobius, Thiobacimonas and Tropicibacter, and the proposal o.</title>
        <authorList>
            <person name="Jeon C.O."/>
        </authorList>
    </citation>
    <scope>NUCLEOTIDE SEQUENCE [LARGE SCALE GENOMIC DNA]</scope>
    <source>
        <strain evidence="3">SS1-5</strain>
    </source>
</reference>
<dbReference type="InterPro" id="IPR036844">
    <property type="entry name" value="Hint_dom_sf"/>
</dbReference>
<dbReference type="InterPro" id="IPR028992">
    <property type="entry name" value="Hedgehog/Intein_dom"/>
</dbReference>
<feature type="domain" description="Hedgehog/Intein (Hint)" evidence="1">
    <location>
        <begin position="133"/>
        <end position="280"/>
    </location>
</feature>